<evidence type="ECO:0000256" key="3">
    <source>
        <dbReference type="ARBA" id="ARBA00022679"/>
    </source>
</evidence>
<keyword evidence="3 8" id="KW-0808">Transferase</keyword>
<keyword evidence="4 8" id="KW-0548">Nucleotidyltransferase</keyword>
<dbReference type="EC" id="2.7.7.48" evidence="8"/>
<evidence type="ECO:0000256" key="2">
    <source>
        <dbReference type="ARBA" id="ARBA00022484"/>
    </source>
</evidence>
<accession>A0A0D2AYH6</accession>
<dbReference type="GO" id="GO:0031380">
    <property type="term" value="C:nuclear RNA-directed RNA polymerase complex"/>
    <property type="evidence" value="ECO:0007669"/>
    <property type="project" value="TreeGrafter"/>
</dbReference>
<feature type="region of interest" description="Disordered" evidence="9">
    <location>
        <begin position="108"/>
        <end position="130"/>
    </location>
</feature>
<comment type="catalytic activity">
    <reaction evidence="7 8">
        <text>RNA(n) + a ribonucleoside 5'-triphosphate = RNA(n+1) + diphosphate</text>
        <dbReference type="Rhea" id="RHEA:21248"/>
        <dbReference type="Rhea" id="RHEA-COMP:14527"/>
        <dbReference type="Rhea" id="RHEA-COMP:17342"/>
        <dbReference type="ChEBI" id="CHEBI:33019"/>
        <dbReference type="ChEBI" id="CHEBI:61557"/>
        <dbReference type="ChEBI" id="CHEBI:140395"/>
        <dbReference type="EC" id="2.7.7.48"/>
    </reaction>
</comment>
<feature type="domain" description="RDRP core" evidence="10">
    <location>
        <begin position="452"/>
        <end position="1025"/>
    </location>
</feature>
<feature type="region of interest" description="Disordered" evidence="9">
    <location>
        <begin position="1"/>
        <end position="27"/>
    </location>
</feature>
<dbReference type="GO" id="GO:0030422">
    <property type="term" value="P:siRNA processing"/>
    <property type="evidence" value="ECO:0007669"/>
    <property type="project" value="TreeGrafter"/>
</dbReference>
<keyword evidence="2 8" id="KW-0696">RNA-directed RNA polymerase</keyword>
<feature type="region of interest" description="Disordered" evidence="9">
    <location>
        <begin position="1294"/>
        <end position="1328"/>
    </location>
</feature>
<dbReference type="InterPro" id="IPR007855">
    <property type="entry name" value="RDRP"/>
</dbReference>
<evidence type="ECO:0000256" key="9">
    <source>
        <dbReference type="SAM" id="MobiDB-lite"/>
    </source>
</evidence>
<evidence type="ECO:0000313" key="12">
    <source>
        <dbReference type="EMBL" id="KIW44876.1"/>
    </source>
</evidence>
<reference evidence="12 13" key="1">
    <citation type="submission" date="2015-01" db="EMBL/GenBank/DDBJ databases">
        <title>The Genome Sequence of Exophiala oligosperma CBS72588.</title>
        <authorList>
            <consortium name="The Broad Institute Genomics Platform"/>
            <person name="Cuomo C."/>
            <person name="de Hoog S."/>
            <person name="Gorbushina A."/>
            <person name="Stielow B."/>
            <person name="Teixiera M."/>
            <person name="Abouelleil A."/>
            <person name="Chapman S.B."/>
            <person name="Priest M."/>
            <person name="Young S.K."/>
            <person name="Wortman J."/>
            <person name="Nusbaum C."/>
            <person name="Birren B."/>
        </authorList>
    </citation>
    <scope>NUCLEOTIDE SEQUENCE [LARGE SCALE GENOMIC DNA]</scope>
    <source>
        <strain evidence="12 13">CBS 72588</strain>
    </source>
</reference>
<dbReference type="Pfam" id="PF26253">
    <property type="entry name" value="RdRP_head"/>
    <property type="match status" value="1"/>
</dbReference>
<evidence type="ECO:0000313" key="13">
    <source>
        <dbReference type="Proteomes" id="UP000053342"/>
    </source>
</evidence>
<dbReference type="InterPro" id="IPR058752">
    <property type="entry name" value="RDRP_C_head"/>
</dbReference>
<keyword evidence="5 8" id="KW-0694">RNA-binding</keyword>
<evidence type="ECO:0000259" key="10">
    <source>
        <dbReference type="Pfam" id="PF05183"/>
    </source>
</evidence>
<keyword evidence="6" id="KW-0943">RNA-mediated gene silencing</keyword>
<feature type="compositionally biased region" description="Low complexity" evidence="9">
    <location>
        <begin position="1310"/>
        <end position="1319"/>
    </location>
</feature>
<evidence type="ECO:0000256" key="8">
    <source>
        <dbReference type="RuleBase" id="RU363098"/>
    </source>
</evidence>
<dbReference type="RefSeq" id="XP_016265092.1">
    <property type="nucleotide sequence ID" value="XM_016404087.1"/>
</dbReference>
<dbReference type="GO" id="GO:0003723">
    <property type="term" value="F:RNA binding"/>
    <property type="evidence" value="ECO:0007669"/>
    <property type="project" value="UniProtKB-KW"/>
</dbReference>
<sequence>MRPQHRTYRRSEFVQPPTRDAGAEEWRHAPSVRCRLRRLPRGTTTLQIHKNLRRYGNVEFIRIDETRQGESSRSALVTFKPPPERAPWKSGLARIPFVVDPRCKDSSPTVEVFGPVEGPSTQTIDSPVRPGVKYPTEITLQAESIDFGYLEHPTSMIVKATRQSSGPDAVRIQLNLQKLEMQVHFPVNLRSKGSFTMRSYRFMVALDDKLSLCEAPSTTSTSLILHLAQQPLYSRQSREAIAMSHSDDSLKWLQDDTWFRQTDIVHDKETYSVIDSSPVSAMKLHNSINIARWTTFRVSIKSTPESSTRPPLLQQFLKALQDFNVPVRHNPDLKVSHDPNYLAPIWDLLNARNTSLSLVEELATIYLPFEVRYQLEVCLSNGWLNEYTLHEEFLQRLAALPLHRAKQTLIHVDTYQQRVYNPMDIFTDLRYSKPVRARPLPPNCVELHHATVTATGILFHTPSVEVTNRIVRKYLRQSDRFLRIRFEDDVYRGQSRLYPMTTGKMKLIFEKVRRTLKHGIVLGDRHYQFLAWGNSQLRDHGAYFFASINGTTADTIRSDMGVFEREKVVAKRAARMGQCFSTTRAVSVMGNGKWKKHPIPDIFNEGYNFSDGVGKISLLAAQLVHFNLKLKGHVPSAFQFRMGGCKGVLAVDPELPGVDIKIRPSQYKFDSASDELEIIRVSEFWQPYLNRQLILVLSHLGVPDAVFLHKQEECIQILDRALTDDDSALHALRDTVDPNLMTLSIASMVEAGFRQSQDPFVTSLLRLYRAWSLKYLKEKAKIPVKQGAFVLGVVDETGSLRGYTKSEEPRYSHDRSHSNLPEIFIQYTDQHTGEPRIVEGVCIIARNPSLHRGDIRVVRAVNEKKLLHMRDVLVMPSTGDRDLPSMCSGGDLDGDDFVVIWDPDLIPTEWNAKPFHYDAPSPRTKDTISTDDIIDFFCDYMQNDYLGRIAHAHLAAADYLDDGIQSDQCLELVRLHSMAVDYPKTGVPAVMQRGLERTKFPHFMEKKRSGEYKSHKILGQLYDAVERVKFEPNLAGAFDQRILCHKTPPQEIMDLVRRLKREYDDSMRRIMAQHQIGTEFEVWSTFVMHHSKSAGDFKFHEEIGEHSKNLKQQYYDAFVAEAKGPEFEKLVPFALAAYRIARDQLQDYLGSRESFEEEDFVATPAEVPFISFPWVLQDVLGKIARSTVLDMFATEVARDEPLNEHTQQLKAVMDNFNTGWHDIGEYLPDPFVPLIPTKIESQEPNQAGSEQSGATLALTSDEEMISLSGIPTSASNTFRNLERFALYTSDPKLQEKSISEQSSVDLSMPTSTTSTMESAEVSEDDVDPTTSELSLDILSKNAGTMAPDRCSAQPEPAGPATEQQVFKDPTLMSKDELIAFGMADDEEEDFTF</sequence>
<dbReference type="Pfam" id="PF05183">
    <property type="entry name" value="RdRP"/>
    <property type="match status" value="1"/>
</dbReference>
<keyword evidence="13" id="KW-1185">Reference proteome</keyword>
<evidence type="ECO:0000256" key="4">
    <source>
        <dbReference type="ARBA" id="ARBA00022695"/>
    </source>
</evidence>
<dbReference type="CDD" id="cd00590">
    <property type="entry name" value="RRM_SF"/>
    <property type="match status" value="1"/>
</dbReference>
<dbReference type="STRING" id="215243.A0A0D2AYH6"/>
<evidence type="ECO:0000256" key="5">
    <source>
        <dbReference type="ARBA" id="ARBA00022884"/>
    </source>
</evidence>
<dbReference type="VEuPathDB" id="FungiDB:PV06_03315"/>
<gene>
    <name evidence="12" type="ORF">PV06_03315</name>
</gene>
<feature type="compositionally biased region" description="Polar residues" evidence="9">
    <location>
        <begin position="1299"/>
        <end position="1309"/>
    </location>
</feature>
<comment type="similarity">
    <text evidence="1 8">Belongs to the RdRP family.</text>
</comment>
<proteinExistence type="inferred from homology"/>
<evidence type="ECO:0000259" key="11">
    <source>
        <dbReference type="Pfam" id="PF26253"/>
    </source>
</evidence>
<dbReference type="GO" id="GO:0003968">
    <property type="term" value="F:RNA-directed RNA polymerase activity"/>
    <property type="evidence" value="ECO:0007669"/>
    <property type="project" value="UniProtKB-KW"/>
</dbReference>
<dbReference type="InterPro" id="IPR057596">
    <property type="entry name" value="RDRP_core"/>
</dbReference>
<dbReference type="EMBL" id="KN847334">
    <property type="protein sequence ID" value="KIW44876.1"/>
    <property type="molecule type" value="Genomic_DNA"/>
</dbReference>
<dbReference type="OrthoDB" id="6513042at2759"/>
<evidence type="ECO:0000256" key="6">
    <source>
        <dbReference type="ARBA" id="ARBA00023158"/>
    </source>
</evidence>
<dbReference type="HOGENOM" id="CLU_001366_0_2_1"/>
<dbReference type="Proteomes" id="UP000053342">
    <property type="component" value="Unassembled WGS sequence"/>
</dbReference>
<feature type="domain" description="RDRP C-terminal head" evidence="11">
    <location>
        <begin position="1050"/>
        <end position="1185"/>
    </location>
</feature>
<dbReference type="PANTHER" id="PTHR23079">
    <property type="entry name" value="RNA-DEPENDENT RNA POLYMERASE"/>
    <property type="match status" value="1"/>
</dbReference>
<evidence type="ECO:0000256" key="1">
    <source>
        <dbReference type="ARBA" id="ARBA00005762"/>
    </source>
</evidence>
<organism evidence="12 13">
    <name type="scientific">Exophiala oligosperma</name>
    <dbReference type="NCBI Taxonomy" id="215243"/>
    <lineage>
        <taxon>Eukaryota</taxon>
        <taxon>Fungi</taxon>
        <taxon>Dikarya</taxon>
        <taxon>Ascomycota</taxon>
        <taxon>Pezizomycotina</taxon>
        <taxon>Eurotiomycetes</taxon>
        <taxon>Chaetothyriomycetidae</taxon>
        <taxon>Chaetothyriales</taxon>
        <taxon>Herpotrichiellaceae</taxon>
        <taxon>Exophiala</taxon>
    </lineage>
</organism>
<evidence type="ECO:0000256" key="7">
    <source>
        <dbReference type="ARBA" id="ARBA00048744"/>
    </source>
</evidence>
<name>A0A0D2AYH6_9EURO</name>
<dbReference type="GeneID" id="27355389"/>
<dbReference type="PANTHER" id="PTHR23079:SF55">
    <property type="entry name" value="RNA-DIRECTED RNA POLYMERASE"/>
    <property type="match status" value="1"/>
</dbReference>
<protein>
    <recommendedName>
        <fullName evidence="8">RNA-dependent RNA polymerase</fullName>
        <ecNumber evidence="8">2.7.7.48</ecNumber>
    </recommendedName>
</protein>
<feature type="region of interest" description="Disordered" evidence="9">
    <location>
        <begin position="1344"/>
        <end position="1369"/>
    </location>
</feature>